<dbReference type="Proteomes" id="UP001501588">
    <property type="component" value="Unassembled WGS sequence"/>
</dbReference>
<protein>
    <submittedName>
        <fullName evidence="2">Uncharacterized protein</fullName>
    </submittedName>
</protein>
<keyword evidence="1" id="KW-0472">Membrane</keyword>
<evidence type="ECO:0000313" key="2">
    <source>
        <dbReference type="EMBL" id="GAA0580636.1"/>
    </source>
</evidence>
<keyword evidence="3" id="KW-1185">Reference proteome</keyword>
<proteinExistence type="predicted"/>
<comment type="caution">
    <text evidence="2">The sequence shown here is derived from an EMBL/GenBank/DDBJ whole genome shotgun (WGS) entry which is preliminary data.</text>
</comment>
<sequence>MPTHGVAKLPYDVLTWFLSLFLPAGGAVQANPLGFLAAATVVTAMFAVSAWAVVNRDEFDNGYAPWLALGAAAYAGVVVYVAAAA</sequence>
<feature type="transmembrane region" description="Helical" evidence="1">
    <location>
        <begin position="66"/>
        <end position="83"/>
    </location>
</feature>
<feature type="transmembrane region" description="Helical" evidence="1">
    <location>
        <begin position="36"/>
        <end position="54"/>
    </location>
</feature>
<evidence type="ECO:0000256" key="1">
    <source>
        <dbReference type="SAM" id="Phobius"/>
    </source>
</evidence>
<evidence type="ECO:0000313" key="3">
    <source>
        <dbReference type="Proteomes" id="UP001501588"/>
    </source>
</evidence>
<keyword evidence="1" id="KW-1133">Transmembrane helix</keyword>
<accession>A0ABN1F3C8</accession>
<reference evidence="2 3" key="1">
    <citation type="journal article" date="2019" name="Int. J. Syst. Evol. Microbiol.">
        <title>The Global Catalogue of Microorganisms (GCM) 10K type strain sequencing project: providing services to taxonomists for standard genome sequencing and annotation.</title>
        <authorList>
            <consortium name="The Broad Institute Genomics Platform"/>
            <consortium name="The Broad Institute Genome Sequencing Center for Infectious Disease"/>
            <person name="Wu L."/>
            <person name="Ma J."/>
        </authorList>
    </citation>
    <scope>NUCLEOTIDE SEQUENCE [LARGE SCALE GENOMIC DNA]</scope>
    <source>
        <strain evidence="2 3">JCM 9933</strain>
    </source>
</reference>
<gene>
    <name evidence="2" type="ORF">GCM10009416_18850</name>
</gene>
<dbReference type="EMBL" id="BAAAFZ010000021">
    <property type="protein sequence ID" value="GAA0580636.1"/>
    <property type="molecule type" value="Genomic_DNA"/>
</dbReference>
<keyword evidence="1" id="KW-0812">Transmembrane</keyword>
<name>A0ABN1F3C8_9PROT</name>
<dbReference type="RefSeq" id="WP_343894986.1">
    <property type="nucleotide sequence ID" value="NZ_BAAAFZ010000021.1"/>
</dbReference>
<organism evidence="2 3">
    <name type="scientific">Craurococcus roseus</name>
    <dbReference type="NCBI Taxonomy" id="77585"/>
    <lineage>
        <taxon>Bacteria</taxon>
        <taxon>Pseudomonadati</taxon>
        <taxon>Pseudomonadota</taxon>
        <taxon>Alphaproteobacteria</taxon>
        <taxon>Acetobacterales</taxon>
        <taxon>Acetobacteraceae</taxon>
        <taxon>Craurococcus</taxon>
    </lineage>
</organism>